<organism evidence="1 2">
    <name type="scientific">Cichorium intybus</name>
    <name type="common">Chicory</name>
    <dbReference type="NCBI Taxonomy" id="13427"/>
    <lineage>
        <taxon>Eukaryota</taxon>
        <taxon>Viridiplantae</taxon>
        <taxon>Streptophyta</taxon>
        <taxon>Embryophyta</taxon>
        <taxon>Tracheophyta</taxon>
        <taxon>Spermatophyta</taxon>
        <taxon>Magnoliopsida</taxon>
        <taxon>eudicotyledons</taxon>
        <taxon>Gunneridae</taxon>
        <taxon>Pentapetalae</taxon>
        <taxon>asterids</taxon>
        <taxon>campanulids</taxon>
        <taxon>Asterales</taxon>
        <taxon>Asteraceae</taxon>
        <taxon>Cichorioideae</taxon>
        <taxon>Cichorieae</taxon>
        <taxon>Cichoriinae</taxon>
        <taxon>Cichorium</taxon>
    </lineage>
</organism>
<reference evidence="1 2" key="2">
    <citation type="journal article" date="2022" name="Mol. Ecol. Resour.">
        <title>The genomes of chicory, endive, great burdock and yacon provide insights into Asteraceae paleo-polyploidization history and plant inulin production.</title>
        <authorList>
            <person name="Fan W."/>
            <person name="Wang S."/>
            <person name="Wang H."/>
            <person name="Wang A."/>
            <person name="Jiang F."/>
            <person name="Liu H."/>
            <person name="Zhao H."/>
            <person name="Xu D."/>
            <person name="Zhang Y."/>
        </authorList>
    </citation>
    <scope>NUCLEOTIDE SEQUENCE [LARGE SCALE GENOMIC DNA]</scope>
    <source>
        <strain evidence="2">cv. Punajuju</strain>
        <tissue evidence="1">Leaves</tissue>
    </source>
</reference>
<dbReference type="EMBL" id="CM042014">
    <property type="protein sequence ID" value="KAI3724029.1"/>
    <property type="molecule type" value="Genomic_DNA"/>
</dbReference>
<evidence type="ECO:0000313" key="1">
    <source>
        <dbReference type="EMBL" id="KAI3724029.1"/>
    </source>
</evidence>
<sequence length="168" mass="18653">MSDQHKGLMEAVKEPKKPHGNQKKTTRDAAVPTEGLTQERPLEPDDDAVPTEGVTQEIPIETEGVQMERIQKADKQLEMEKIPPTNDVDDNAVQIEGVTQDTPMDTQIVPNHSNCPKPVSHATLLKQVKKEKLEHIRKSERIVKKKLSRNIIGVNGEGNSSSKPVSLE</sequence>
<evidence type="ECO:0000313" key="2">
    <source>
        <dbReference type="Proteomes" id="UP001055811"/>
    </source>
</evidence>
<reference evidence="2" key="1">
    <citation type="journal article" date="2022" name="Mol. Ecol. Resour.">
        <title>The genomes of chicory, endive, great burdock and yacon provide insights into Asteraceae palaeo-polyploidization history and plant inulin production.</title>
        <authorList>
            <person name="Fan W."/>
            <person name="Wang S."/>
            <person name="Wang H."/>
            <person name="Wang A."/>
            <person name="Jiang F."/>
            <person name="Liu H."/>
            <person name="Zhao H."/>
            <person name="Xu D."/>
            <person name="Zhang Y."/>
        </authorList>
    </citation>
    <scope>NUCLEOTIDE SEQUENCE [LARGE SCALE GENOMIC DNA]</scope>
    <source>
        <strain evidence="2">cv. Punajuju</strain>
    </source>
</reference>
<proteinExistence type="predicted"/>
<name>A0ACB9BQ46_CICIN</name>
<comment type="caution">
    <text evidence="1">The sequence shown here is derived from an EMBL/GenBank/DDBJ whole genome shotgun (WGS) entry which is preliminary data.</text>
</comment>
<dbReference type="Proteomes" id="UP001055811">
    <property type="component" value="Linkage Group LG06"/>
</dbReference>
<protein>
    <submittedName>
        <fullName evidence="1">Uncharacterized protein</fullName>
    </submittedName>
</protein>
<accession>A0ACB9BQ46</accession>
<keyword evidence="2" id="KW-1185">Reference proteome</keyword>
<gene>
    <name evidence="1" type="ORF">L2E82_35793</name>
</gene>